<feature type="compositionally biased region" description="Low complexity" evidence="7">
    <location>
        <begin position="328"/>
        <end position="342"/>
    </location>
</feature>
<dbReference type="InterPro" id="IPR013783">
    <property type="entry name" value="Ig-like_fold"/>
</dbReference>
<dbReference type="SMART" id="SM00020">
    <property type="entry name" value="Tryp_SPc"/>
    <property type="match status" value="1"/>
</dbReference>
<evidence type="ECO:0000256" key="6">
    <source>
        <dbReference type="RuleBase" id="RU003355"/>
    </source>
</evidence>
<feature type="active site" description="Charge relay system" evidence="5">
    <location>
        <position position="195"/>
    </location>
</feature>
<dbReference type="InterPro" id="IPR010259">
    <property type="entry name" value="S8pro/Inhibitor_I9"/>
</dbReference>
<dbReference type="InterPro" id="IPR023827">
    <property type="entry name" value="Peptidase_S8_Asp-AS"/>
</dbReference>
<dbReference type="PRINTS" id="PR00723">
    <property type="entry name" value="SUBTILISIN"/>
</dbReference>
<feature type="chain" id="PRO_5045747316" description="Peptidase S1 domain-containing protein" evidence="8">
    <location>
        <begin position="27"/>
        <end position="847"/>
    </location>
</feature>
<dbReference type="InterPro" id="IPR050131">
    <property type="entry name" value="Peptidase_S8_subtilisin-like"/>
</dbReference>
<dbReference type="InterPro" id="IPR043504">
    <property type="entry name" value="Peptidase_S1_PA_chymotrypsin"/>
</dbReference>
<evidence type="ECO:0000313" key="10">
    <source>
        <dbReference type="EMBL" id="GAA1716203.1"/>
    </source>
</evidence>
<feature type="domain" description="Peptidase S1" evidence="9">
    <location>
        <begin position="458"/>
        <end position="683"/>
    </location>
</feature>
<keyword evidence="3 5" id="KW-0378">Hydrolase</keyword>
<feature type="active site" description="Charge relay system" evidence="5">
    <location>
        <position position="159"/>
    </location>
</feature>
<reference evidence="11" key="1">
    <citation type="journal article" date="2019" name="Int. J. Syst. Evol. Microbiol.">
        <title>The Global Catalogue of Microorganisms (GCM) 10K type strain sequencing project: providing services to taxonomists for standard genome sequencing and annotation.</title>
        <authorList>
            <consortium name="The Broad Institute Genomics Platform"/>
            <consortium name="The Broad Institute Genome Sequencing Center for Infectious Disease"/>
            <person name="Wu L."/>
            <person name="Ma J."/>
        </authorList>
    </citation>
    <scope>NUCLEOTIDE SEQUENCE [LARGE SCALE GENOMIC DNA]</scope>
    <source>
        <strain evidence="11">JCM 14307</strain>
    </source>
</reference>
<accession>A0ABP4V6B1</accession>
<comment type="similarity">
    <text evidence="1 5 6">Belongs to the peptidase S8 family.</text>
</comment>
<keyword evidence="8" id="KW-0732">Signal</keyword>
<dbReference type="InterPro" id="IPR033116">
    <property type="entry name" value="TRYPSIN_SER"/>
</dbReference>
<dbReference type="CDD" id="cd04077">
    <property type="entry name" value="Peptidases_S8_PCSK9_ProteinaseK_like"/>
    <property type="match status" value="1"/>
</dbReference>
<feature type="region of interest" description="Disordered" evidence="7">
    <location>
        <begin position="305"/>
        <end position="342"/>
    </location>
</feature>
<dbReference type="RefSeq" id="WP_344163675.1">
    <property type="nucleotide sequence ID" value="NZ_BAAANF010000027.1"/>
</dbReference>
<gene>
    <name evidence="10" type="ORF">GCM10009745_75830</name>
</gene>
<dbReference type="EMBL" id="BAAANF010000027">
    <property type="protein sequence ID" value="GAA1716203.1"/>
    <property type="molecule type" value="Genomic_DNA"/>
</dbReference>
<dbReference type="InterPro" id="IPR015919">
    <property type="entry name" value="Cadherin-like_sf"/>
</dbReference>
<dbReference type="SUPFAM" id="SSF49313">
    <property type="entry name" value="Cadherin-like"/>
    <property type="match status" value="1"/>
</dbReference>
<dbReference type="Pfam" id="PF05922">
    <property type="entry name" value="Inhibitor_I9"/>
    <property type="match status" value="1"/>
</dbReference>
<dbReference type="Proteomes" id="UP001500280">
    <property type="component" value="Unassembled WGS sequence"/>
</dbReference>
<evidence type="ECO:0000256" key="4">
    <source>
        <dbReference type="ARBA" id="ARBA00022825"/>
    </source>
</evidence>
<comment type="caution">
    <text evidence="10">The sequence shown here is derived from an EMBL/GenBank/DDBJ whole genome shotgun (WGS) entry which is preliminary data.</text>
</comment>
<dbReference type="SUPFAM" id="SSF50494">
    <property type="entry name" value="Trypsin-like serine proteases"/>
    <property type="match status" value="1"/>
</dbReference>
<dbReference type="PROSITE" id="PS00136">
    <property type="entry name" value="SUBTILASE_ASP"/>
    <property type="match status" value="1"/>
</dbReference>
<evidence type="ECO:0000256" key="8">
    <source>
        <dbReference type="SAM" id="SignalP"/>
    </source>
</evidence>
<evidence type="ECO:0000256" key="7">
    <source>
        <dbReference type="SAM" id="MobiDB-lite"/>
    </source>
</evidence>
<dbReference type="CDD" id="cd00190">
    <property type="entry name" value="Tryp_SPc"/>
    <property type="match status" value="1"/>
</dbReference>
<keyword evidence="11" id="KW-1185">Reference proteome</keyword>
<dbReference type="InterPro" id="IPR001254">
    <property type="entry name" value="Trypsin_dom"/>
</dbReference>
<dbReference type="PROSITE" id="PS50240">
    <property type="entry name" value="TRYPSIN_DOM"/>
    <property type="match status" value="1"/>
</dbReference>
<evidence type="ECO:0000313" key="11">
    <source>
        <dbReference type="Proteomes" id="UP001500280"/>
    </source>
</evidence>
<dbReference type="Gene3D" id="3.40.50.200">
    <property type="entry name" value="Peptidase S8/S53 domain"/>
    <property type="match status" value="1"/>
</dbReference>
<evidence type="ECO:0000259" key="9">
    <source>
        <dbReference type="PROSITE" id="PS50240"/>
    </source>
</evidence>
<dbReference type="InterPro" id="IPR034193">
    <property type="entry name" value="PCSK9_ProteinaseK-like"/>
</dbReference>
<dbReference type="InterPro" id="IPR037045">
    <property type="entry name" value="S8pro/Inhibitor_I9_sf"/>
</dbReference>
<dbReference type="SUPFAM" id="SSF52743">
    <property type="entry name" value="Subtilisin-like"/>
    <property type="match status" value="1"/>
</dbReference>
<evidence type="ECO:0000256" key="1">
    <source>
        <dbReference type="ARBA" id="ARBA00011073"/>
    </source>
</evidence>
<dbReference type="InterPro" id="IPR015500">
    <property type="entry name" value="Peptidase_S8_subtilisin-rel"/>
</dbReference>
<dbReference type="Gene3D" id="2.60.40.10">
    <property type="entry name" value="Immunoglobulins"/>
    <property type="match status" value="1"/>
</dbReference>
<keyword evidence="2 5" id="KW-0645">Protease</keyword>
<dbReference type="PANTHER" id="PTHR43806">
    <property type="entry name" value="PEPTIDASE S8"/>
    <property type="match status" value="1"/>
</dbReference>
<dbReference type="PROSITE" id="PS00137">
    <property type="entry name" value="SUBTILASE_HIS"/>
    <property type="match status" value="1"/>
</dbReference>
<dbReference type="InterPro" id="IPR009003">
    <property type="entry name" value="Peptidase_S1_PA"/>
</dbReference>
<evidence type="ECO:0000256" key="3">
    <source>
        <dbReference type="ARBA" id="ARBA00022801"/>
    </source>
</evidence>
<dbReference type="Pfam" id="PF00082">
    <property type="entry name" value="Peptidase_S8"/>
    <property type="match status" value="1"/>
</dbReference>
<dbReference type="InterPro" id="IPR000209">
    <property type="entry name" value="Peptidase_S8/S53_dom"/>
</dbReference>
<keyword evidence="4 5" id="KW-0720">Serine protease</keyword>
<dbReference type="PROSITE" id="PS00135">
    <property type="entry name" value="TRYPSIN_SER"/>
    <property type="match status" value="1"/>
</dbReference>
<dbReference type="InterPro" id="IPR022398">
    <property type="entry name" value="Peptidase_S8_His-AS"/>
</dbReference>
<dbReference type="PROSITE" id="PS51892">
    <property type="entry name" value="SUBTILASE"/>
    <property type="match status" value="1"/>
</dbReference>
<dbReference type="Gene3D" id="2.40.10.10">
    <property type="entry name" value="Trypsin-like serine proteases"/>
    <property type="match status" value="1"/>
</dbReference>
<dbReference type="Pfam" id="PF00089">
    <property type="entry name" value="Trypsin"/>
    <property type="match status" value="1"/>
</dbReference>
<evidence type="ECO:0000256" key="5">
    <source>
        <dbReference type="PROSITE-ProRule" id="PRU01240"/>
    </source>
</evidence>
<dbReference type="InterPro" id="IPR023828">
    <property type="entry name" value="Peptidase_S8_Ser-AS"/>
</dbReference>
<evidence type="ECO:0000256" key="2">
    <source>
        <dbReference type="ARBA" id="ARBA00022670"/>
    </source>
</evidence>
<dbReference type="InterPro" id="IPR036852">
    <property type="entry name" value="Peptidase_S8/S53_dom_sf"/>
</dbReference>
<dbReference type="PANTHER" id="PTHR43806:SF11">
    <property type="entry name" value="CEREVISIN-RELATED"/>
    <property type="match status" value="1"/>
</dbReference>
<protein>
    <recommendedName>
        <fullName evidence="9">Peptidase S1 domain-containing protein</fullName>
    </recommendedName>
</protein>
<proteinExistence type="inferred from homology"/>
<feature type="signal peptide" evidence="8">
    <location>
        <begin position="1"/>
        <end position="26"/>
    </location>
</feature>
<dbReference type="PROSITE" id="PS00138">
    <property type="entry name" value="SUBTILASE_SER"/>
    <property type="match status" value="1"/>
</dbReference>
<sequence length="847" mass="87286">MRSLRRAVPLLAAAVATALLMPHASAAEPKGVVDTSARQPVAGLYLVKLKNASLKQQDRATIGSAASTLADRYGGNVTEVFSTVMQGFVVKNLSDQQARRLAADPTVASVVQSGTAHAANTQDNPPNWGLDRIDQRNLPLDKKYTYPKDGAGVNIYIVDTGIRYAHQEFEGRAKFGADFVEPPTNGEDCDTAKSHGTHVSGIAAGKTRGVAKKATLWAVRILNCQSSGQDTDIVAAAEWIANNAKKPAVVNLSVYADNPAIGVDAIKSAIATSGVQWALITGNNGGNACDYGPGGRVDTGVRTANATSSDSRAGDSNDGPCTDLFAPGSNINSSVNSSNSSYGNLSGTSMAAPHVAGALALRLAEQPSASPAQLKSWVLDNATTGRMTNIRSGTPNRLLYIPNGPTTPPTGDFTVTADPASGSVLAGKSVSATIKTAARTAAGPVTGGRTGGGAGPAVVGGRPTTVAEYPFMISMRREGSSFPGQQSCSASLMGPHTVLLAAHCLVEKPGRKWFVYGATNLNDSGFVAEIKSQWVHPKHVNYQGGYDVAVVQLDRDVPVPAGMTYPTIATDTSKESVGTNGLVLGWGKTAQNTYSEVLRKATIPVAPDSGCNERYTGTYKPALMLCTGFSDGRMGTCPGDSGGPFLVGTTIVGVFSWMDNACNWYSVYARVSTYKTELLEQLGQTGPEPTGDISFSASGLPSGATASFSPAKVNVGGSSQLTISTSASTPAGDYTVTVTGTKGTASQQATYKLTVTGGSTGTLTLVNPNHVTSKKGEAVSLQMAAGGGSGSYTFSATGLPAGLSINSSTGLISGSPTTAVTYRPTVKVTDSAGASASATFYWFIFPF</sequence>
<dbReference type="Gene3D" id="3.30.70.80">
    <property type="entry name" value="Peptidase S8 propeptide/proteinase inhibitor I9"/>
    <property type="match status" value="1"/>
</dbReference>
<dbReference type="Pfam" id="PF05345">
    <property type="entry name" value="He_PIG"/>
    <property type="match status" value="1"/>
</dbReference>
<name>A0ABP4V6B1_9ACTN</name>
<feature type="active site" description="Charge relay system" evidence="5">
    <location>
        <position position="349"/>
    </location>
</feature>
<organism evidence="10 11">
    <name type="scientific">Kribbella yunnanensis</name>
    <dbReference type="NCBI Taxonomy" id="190194"/>
    <lineage>
        <taxon>Bacteria</taxon>
        <taxon>Bacillati</taxon>
        <taxon>Actinomycetota</taxon>
        <taxon>Actinomycetes</taxon>
        <taxon>Propionibacteriales</taxon>
        <taxon>Kribbellaceae</taxon>
        <taxon>Kribbella</taxon>
    </lineage>
</organism>